<dbReference type="PANTHER" id="PTHR46223">
    <property type="entry name" value="HISTONE-LYSINE N-METHYLTRANSFERASE SUV39H"/>
    <property type="match status" value="1"/>
</dbReference>
<dbReference type="SMART" id="SM00317">
    <property type="entry name" value="SET"/>
    <property type="match status" value="1"/>
</dbReference>
<dbReference type="InterPro" id="IPR001214">
    <property type="entry name" value="SET_dom"/>
</dbReference>
<dbReference type="RefSeq" id="WP_067648737.1">
    <property type="nucleotide sequence ID" value="NZ_CP015249.1"/>
</dbReference>
<evidence type="ECO:0000313" key="10">
    <source>
        <dbReference type="Proteomes" id="UP000076830"/>
    </source>
</evidence>
<dbReference type="PATRIC" id="fig|1300342.3.peg.2711"/>
<proteinExistence type="predicted"/>
<evidence type="ECO:0000256" key="6">
    <source>
        <dbReference type="ARBA" id="ARBA00022723"/>
    </source>
</evidence>
<dbReference type="Proteomes" id="UP000076830">
    <property type="component" value="Chromosome"/>
</dbReference>
<keyword evidence="2" id="KW-0158">Chromosome</keyword>
<dbReference type="KEGG" id="dko:I596_2786"/>
<dbReference type="Pfam" id="PF00856">
    <property type="entry name" value="SET"/>
    <property type="match status" value="1"/>
</dbReference>
<evidence type="ECO:0000259" key="8">
    <source>
        <dbReference type="PROSITE" id="PS50280"/>
    </source>
</evidence>
<protein>
    <submittedName>
        <fullName evidence="9">Nuclear protein SET</fullName>
    </submittedName>
</protein>
<evidence type="ECO:0000256" key="2">
    <source>
        <dbReference type="ARBA" id="ARBA00022454"/>
    </source>
</evidence>
<dbReference type="PROSITE" id="PS50280">
    <property type="entry name" value="SET"/>
    <property type="match status" value="1"/>
</dbReference>
<comment type="subcellular location">
    <subcellularLocation>
        <location evidence="1">Chromosome</location>
    </subcellularLocation>
</comment>
<keyword evidence="7" id="KW-0862">Zinc</keyword>
<evidence type="ECO:0000256" key="1">
    <source>
        <dbReference type="ARBA" id="ARBA00004286"/>
    </source>
</evidence>
<dbReference type="STRING" id="1300342.I596_2786"/>
<dbReference type="InterPro" id="IPR046341">
    <property type="entry name" value="SET_dom_sf"/>
</dbReference>
<dbReference type="Gene3D" id="2.170.270.10">
    <property type="entry name" value="SET domain"/>
    <property type="match status" value="1"/>
</dbReference>
<dbReference type="AlphaFoldDB" id="A0A160DX15"/>
<reference evidence="9 10" key="1">
    <citation type="submission" date="2016-04" db="EMBL/GenBank/DDBJ databases">
        <title>Complete genome sequence of Dokdonella koreensis DS-123T.</title>
        <authorList>
            <person name="Kim J.F."/>
            <person name="Lee H."/>
            <person name="Kwak M.-J."/>
        </authorList>
    </citation>
    <scope>NUCLEOTIDE SEQUENCE [LARGE SCALE GENOMIC DNA]</scope>
    <source>
        <strain evidence="9 10">DS-123</strain>
    </source>
</reference>
<dbReference type="SUPFAM" id="SSF82199">
    <property type="entry name" value="SET domain"/>
    <property type="match status" value="1"/>
</dbReference>
<sequence length="159" mass="17971">MSRKIIRRRSPIHGNGVFAATDLPADIDLIEYRGRRLTHAQADKLYGDTAEDGHTFLFILNDRYVIDANVDGNVARWINTSCKPNCQAVVEEAPGRDRRADRVVIRTLRSIRAGEELSYDYGITIDGRITERLKRIWACHCGKRGCTGTMLKPKRARSG</sequence>
<dbReference type="EMBL" id="CP015249">
    <property type="protein sequence ID" value="ANB18781.1"/>
    <property type="molecule type" value="Genomic_DNA"/>
</dbReference>
<dbReference type="GO" id="GO:0008168">
    <property type="term" value="F:methyltransferase activity"/>
    <property type="evidence" value="ECO:0007669"/>
    <property type="project" value="UniProtKB-KW"/>
</dbReference>
<accession>A0A160DX15</accession>
<evidence type="ECO:0000256" key="3">
    <source>
        <dbReference type="ARBA" id="ARBA00022603"/>
    </source>
</evidence>
<feature type="domain" description="SET" evidence="8">
    <location>
        <begin position="3"/>
        <end position="122"/>
    </location>
</feature>
<keyword evidence="6" id="KW-0479">Metal-binding</keyword>
<dbReference type="InterPro" id="IPR050973">
    <property type="entry name" value="H3K9_Histone-Lys_N-MTase"/>
</dbReference>
<keyword evidence="10" id="KW-1185">Reference proteome</keyword>
<dbReference type="OrthoDB" id="9790349at2"/>
<organism evidence="9 10">
    <name type="scientific">Dokdonella koreensis DS-123</name>
    <dbReference type="NCBI Taxonomy" id="1300342"/>
    <lineage>
        <taxon>Bacteria</taxon>
        <taxon>Pseudomonadati</taxon>
        <taxon>Pseudomonadota</taxon>
        <taxon>Gammaproteobacteria</taxon>
        <taxon>Lysobacterales</taxon>
        <taxon>Rhodanobacteraceae</taxon>
        <taxon>Dokdonella</taxon>
    </lineage>
</organism>
<dbReference type="PANTHER" id="PTHR46223:SF3">
    <property type="entry name" value="HISTONE-LYSINE N-METHYLTRANSFERASE SET-23"/>
    <property type="match status" value="1"/>
</dbReference>
<dbReference type="GO" id="GO:0005694">
    <property type="term" value="C:chromosome"/>
    <property type="evidence" value="ECO:0007669"/>
    <property type="project" value="UniProtKB-SubCell"/>
</dbReference>
<name>A0A160DX15_9GAMM</name>
<keyword evidence="3" id="KW-0489">Methyltransferase</keyword>
<keyword evidence="5" id="KW-0949">S-adenosyl-L-methionine</keyword>
<dbReference type="GO" id="GO:0046872">
    <property type="term" value="F:metal ion binding"/>
    <property type="evidence" value="ECO:0007669"/>
    <property type="project" value="UniProtKB-KW"/>
</dbReference>
<evidence type="ECO:0000256" key="5">
    <source>
        <dbReference type="ARBA" id="ARBA00022691"/>
    </source>
</evidence>
<gene>
    <name evidence="9" type="ORF">I596_2786</name>
</gene>
<keyword evidence="4" id="KW-0808">Transferase</keyword>
<evidence type="ECO:0000313" key="9">
    <source>
        <dbReference type="EMBL" id="ANB18781.1"/>
    </source>
</evidence>
<dbReference type="GO" id="GO:0032259">
    <property type="term" value="P:methylation"/>
    <property type="evidence" value="ECO:0007669"/>
    <property type="project" value="UniProtKB-KW"/>
</dbReference>
<evidence type="ECO:0000256" key="4">
    <source>
        <dbReference type="ARBA" id="ARBA00022679"/>
    </source>
</evidence>
<evidence type="ECO:0000256" key="7">
    <source>
        <dbReference type="ARBA" id="ARBA00022833"/>
    </source>
</evidence>